<sequence length="292" mass="32508">MFARLPERACILDVCAGNGAVALLAAEYSEQHGRGFEIHAVDRSPLPLEQLSANTFNLMGEVSVESLPFETASFDLVTSQFGLEYTEAERSVAEVRRVLRPNGMLAAVHHDPDSQVIRTARSELGLLRYFDGDDGGFELAAQLLRRLSDFQRRSGSKQLAIRALQEDREASRLRERLNDTVAQAKEALRQPSFHVAAPLCAEILDKLQRILQEMATRPADHLLASLESVRTEYRGSRHRLDDLLACQMVPGGFALSQRFQDAGVHCAERGALREEVGGEQVYLGRFWYGNVA</sequence>
<comment type="caution">
    <text evidence="2">The sequence shown here is derived from an EMBL/GenBank/DDBJ whole genome shotgun (WGS) entry which is preliminary data.</text>
</comment>
<proteinExistence type="predicted"/>
<dbReference type="InterPro" id="IPR029063">
    <property type="entry name" value="SAM-dependent_MTases_sf"/>
</dbReference>
<dbReference type="RefSeq" id="WP_253443907.1">
    <property type="nucleotide sequence ID" value="NZ_JALJYF010000001.1"/>
</dbReference>
<keyword evidence="2" id="KW-0808">Transferase</keyword>
<dbReference type="PANTHER" id="PTHR42912:SF80">
    <property type="entry name" value="METHYLTRANSFERASE DOMAIN-CONTAINING PROTEIN"/>
    <property type="match status" value="1"/>
</dbReference>
<dbReference type="InterPro" id="IPR013216">
    <property type="entry name" value="Methyltransf_11"/>
</dbReference>
<dbReference type="InterPro" id="IPR050508">
    <property type="entry name" value="Methyltransf_Superfamily"/>
</dbReference>
<dbReference type="EMBL" id="JALJYF010000001">
    <property type="protein sequence ID" value="MCP1726136.1"/>
    <property type="molecule type" value="Genomic_DNA"/>
</dbReference>
<name>A0ABT1G4C6_9GAMM</name>
<dbReference type="Pfam" id="PF08241">
    <property type="entry name" value="Methyltransf_11"/>
    <property type="match status" value="1"/>
</dbReference>
<reference evidence="2 3" key="1">
    <citation type="submission" date="2022-03" db="EMBL/GenBank/DDBJ databases">
        <title>Genomic Encyclopedia of Type Strains, Phase III (KMG-III): the genomes of soil and plant-associated and newly described type strains.</title>
        <authorList>
            <person name="Whitman W."/>
        </authorList>
    </citation>
    <scope>NUCLEOTIDE SEQUENCE [LARGE SCALE GENOMIC DNA]</scope>
    <source>
        <strain evidence="2 3">BSker1</strain>
    </source>
</reference>
<dbReference type="PANTHER" id="PTHR42912">
    <property type="entry name" value="METHYLTRANSFERASE"/>
    <property type="match status" value="1"/>
</dbReference>
<dbReference type="Proteomes" id="UP001523550">
    <property type="component" value="Unassembled WGS sequence"/>
</dbReference>
<dbReference type="GO" id="GO:0008168">
    <property type="term" value="F:methyltransferase activity"/>
    <property type="evidence" value="ECO:0007669"/>
    <property type="project" value="UniProtKB-KW"/>
</dbReference>
<keyword evidence="2" id="KW-0489">Methyltransferase</keyword>
<accession>A0ABT1G4C6</accession>
<evidence type="ECO:0000313" key="2">
    <source>
        <dbReference type="EMBL" id="MCP1726136.1"/>
    </source>
</evidence>
<dbReference type="GO" id="GO:0032259">
    <property type="term" value="P:methylation"/>
    <property type="evidence" value="ECO:0007669"/>
    <property type="project" value="UniProtKB-KW"/>
</dbReference>
<protein>
    <submittedName>
        <fullName evidence="2">SAM-dependent methyltransferase</fullName>
    </submittedName>
</protein>
<gene>
    <name evidence="2" type="ORF">J2T60_000101</name>
</gene>
<dbReference type="Gene3D" id="3.40.50.150">
    <property type="entry name" value="Vaccinia Virus protein VP39"/>
    <property type="match status" value="1"/>
</dbReference>
<dbReference type="SUPFAM" id="SSF53335">
    <property type="entry name" value="S-adenosyl-L-methionine-dependent methyltransferases"/>
    <property type="match status" value="1"/>
</dbReference>
<organism evidence="2 3">
    <name type="scientific">Natronospira proteinivora</name>
    <dbReference type="NCBI Taxonomy" id="1807133"/>
    <lineage>
        <taxon>Bacteria</taxon>
        <taxon>Pseudomonadati</taxon>
        <taxon>Pseudomonadota</taxon>
        <taxon>Gammaproteobacteria</taxon>
        <taxon>Natronospirales</taxon>
        <taxon>Natronospiraceae</taxon>
        <taxon>Natronospira</taxon>
    </lineage>
</organism>
<evidence type="ECO:0000259" key="1">
    <source>
        <dbReference type="Pfam" id="PF08241"/>
    </source>
</evidence>
<feature type="domain" description="Methyltransferase type 11" evidence="1">
    <location>
        <begin position="12"/>
        <end position="106"/>
    </location>
</feature>
<evidence type="ECO:0000313" key="3">
    <source>
        <dbReference type="Proteomes" id="UP001523550"/>
    </source>
</evidence>
<dbReference type="CDD" id="cd02440">
    <property type="entry name" value="AdoMet_MTases"/>
    <property type="match status" value="1"/>
</dbReference>
<keyword evidence="3" id="KW-1185">Reference proteome</keyword>